<evidence type="ECO:0000256" key="5">
    <source>
        <dbReference type="SAM" id="MobiDB-lite"/>
    </source>
</evidence>
<name>A0AAW8TEK0_9ENTE</name>
<dbReference type="Pfam" id="PF05738">
    <property type="entry name" value="Cna_B"/>
    <property type="match status" value="6"/>
</dbReference>
<dbReference type="Proteomes" id="UP001245561">
    <property type="component" value="Unassembled WGS sequence"/>
</dbReference>
<evidence type="ECO:0000313" key="8">
    <source>
        <dbReference type="EMBL" id="MDT2636641.1"/>
    </source>
</evidence>
<comment type="caution">
    <text evidence="8">The sequence shown here is derived from an EMBL/GenBank/DDBJ whole genome shotgun (WGS) entry which is preliminary data.</text>
</comment>
<feature type="transmembrane region" description="Helical" evidence="6">
    <location>
        <begin position="1893"/>
        <end position="1912"/>
    </location>
</feature>
<keyword evidence="1" id="KW-0134">Cell wall</keyword>
<feature type="domain" description="Gram-positive cocci surface proteins LPxTG" evidence="7">
    <location>
        <begin position="1884"/>
        <end position="1918"/>
    </location>
</feature>
<dbReference type="InterPro" id="IPR008456">
    <property type="entry name" value="Collagen-bd_dom"/>
</dbReference>
<reference evidence="8" key="1">
    <citation type="submission" date="2023-03" db="EMBL/GenBank/DDBJ databases">
        <authorList>
            <person name="Shen W."/>
            <person name="Cai J."/>
        </authorList>
    </citation>
    <scope>NUCLEOTIDE SEQUENCE</scope>
    <source>
        <strain evidence="8">P55-2</strain>
    </source>
</reference>
<keyword evidence="2" id="KW-0964">Secreted</keyword>
<dbReference type="GO" id="GO:0005518">
    <property type="term" value="F:collagen binding"/>
    <property type="evidence" value="ECO:0007669"/>
    <property type="project" value="InterPro"/>
</dbReference>
<keyword evidence="4" id="KW-0572">Peptidoglycan-anchor</keyword>
<dbReference type="InterPro" id="IPR008966">
    <property type="entry name" value="Adhesion_dom_sf"/>
</dbReference>
<feature type="region of interest" description="Disordered" evidence="5">
    <location>
        <begin position="150"/>
        <end position="224"/>
    </location>
</feature>
<dbReference type="InterPro" id="IPR041171">
    <property type="entry name" value="SDR_Ig"/>
</dbReference>
<keyword evidence="6" id="KW-0812">Transmembrane</keyword>
<gene>
    <name evidence="8" type="ORF">P7D36_03845</name>
</gene>
<evidence type="ECO:0000259" key="7">
    <source>
        <dbReference type="PROSITE" id="PS50847"/>
    </source>
</evidence>
<dbReference type="Pfam" id="PF05737">
    <property type="entry name" value="Collagen_bind"/>
    <property type="match status" value="3"/>
</dbReference>
<feature type="compositionally biased region" description="Basic and acidic residues" evidence="5">
    <location>
        <begin position="756"/>
        <end position="772"/>
    </location>
</feature>
<evidence type="ECO:0000256" key="3">
    <source>
        <dbReference type="ARBA" id="ARBA00022729"/>
    </source>
</evidence>
<keyword evidence="6" id="KW-0472">Membrane</keyword>
<protein>
    <submittedName>
        <fullName evidence="8">Cna B-type domain-containing protein</fullName>
    </submittedName>
</protein>
<dbReference type="Gene3D" id="2.60.40.740">
    <property type="match status" value="5"/>
</dbReference>
<organism evidence="8 9">
    <name type="scientific">Enterococcus dongliensis</name>
    <dbReference type="NCBI Taxonomy" id="2559925"/>
    <lineage>
        <taxon>Bacteria</taxon>
        <taxon>Bacillati</taxon>
        <taxon>Bacillota</taxon>
        <taxon>Bacilli</taxon>
        <taxon>Lactobacillales</taxon>
        <taxon>Enterococcaceae</taxon>
        <taxon>Enterococcus</taxon>
    </lineage>
</organism>
<evidence type="ECO:0000313" key="9">
    <source>
        <dbReference type="Proteomes" id="UP001245561"/>
    </source>
</evidence>
<dbReference type="EMBL" id="JARPYT010000004">
    <property type="protein sequence ID" value="MDT2636641.1"/>
    <property type="molecule type" value="Genomic_DNA"/>
</dbReference>
<evidence type="ECO:0000256" key="6">
    <source>
        <dbReference type="SAM" id="Phobius"/>
    </source>
</evidence>
<dbReference type="InterPro" id="IPR008454">
    <property type="entry name" value="Collagen-bd_Cna-like_B-typ_dom"/>
</dbReference>
<dbReference type="SUPFAM" id="SSF49401">
    <property type="entry name" value="Bacterial adhesins"/>
    <property type="match status" value="6"/>
</dbReference>
<keyword evidence="6" id="KW-1133">Transmembrane helix</keyword>
<dbReference type="Gene3D" id="2.60.40.10">
    <property type="entry name" value="Immunoglobulins"/>
    <property type="match status" value="2"/>
</dbReference>
<dbReference type="SUPFAM" id="SSF49478">
    <property type="entry name" value="Cna protein B-type domain"/>
    <property type="match status" value="7"/>
</dbReference>
<dbReference type="RefSeq" id="WP_311928545.1">
    <property type="nucleotide sequence ID" value="NZ_JARPYT010000004.1"/>
</dbReference>
<feature type="region of interest" description="Disordered" evidence="5">
    <location>
        <begin position="748"/>
        <end position="772"/>
    </location>
</feature>
<dbReference type="Pfam" id="PF17802">
    <property type="entry name" value="SpaA"/>
    <property type="match status" value="2"/>
</dbReference>
<dbReference type="Gene3D" id="2.60.40.1140">
    <property type="entry name" value="Collagen-binding surface protein Cna, B-type domain"/>
    <property type="match status" value="6"/>
</dbReference>
<evidence type="ECO:0000256" key="1">
    <source>
        <dbReference type="ARBA" id="ARBA00022512"/>
    </source>
</evidence>
<feature type="compositionally biased region" description="Low complexity" evidence="5">
    <location>
        <begin position="162"/>
        <end position="197"/>
    </location>
</feature>
<dbReference type="NCBIfam" id="TIGR01167">
    <property type="entry name" value="LPXTG_anchor"/>
    <property type="match status" value="1"/>
</dbReference>
<dbReference type="CDD" id="cd00222">
    <property type="entry name" value="CollagenBindB"/>
    <property type="match status" value="6"/>
</dbReference>
<dbReference type="InterPro" id="IPR013783">
    <property type="entry name" value="Ig-like_fold"/>
</dbReference>
<evidence type="ECO:0000256" key="2">
    <source>
        <dbReference type="ARBA" id="ARBA00022525"/>
    </source>
</evidence>
<feature type="region of interest" description="Disordered" evidence="5">
    <location>
        <begin position="1856"/>
        <end position="1885"/>
    </location>
</feature>
<keyword evidence="3" id="KW-0732">Signal</keyword>
<dbReference type="PROSITE" id="PS50847">
    <property type="entry name" value="GRAM_POS_ANCHORING"/>
    <property type="match status" value="1"/>
</dbReference>
<sequence>MNRKKIDQFEGLKRVMPLIMLIVLLLQSVFSPVISVAETIDTREDKNSADIQEVKLIDNEEDSAKINVMLLLHNTTDTEQTYVFNTNLPVQVEKDTEKIEGVTVTTIDNKIEVKTAATTNRAFTLKLSVTKVGKDDQTFTVTGVNGTQEILVPGQVRESETKATTTKEITAGDNGESDQTSTTSESSTSEVRPTTESETADSTVAPEGKKASAQAEPRKINDLLHDGDSLITGVDLKIDDKSVEEGQVINPDAMIELLYNWAIPEYLLTGDENGLHAGDYYETKLPEGIQFSNVSGSLGDYGTYEIKDDGTLRLTFNDKVESEHDIKGTISYMQHLDTDENAGSTTIIFPVDGGDKEFNVVVKPEGGQSISKAATNNVKENKVTWEVSINTNLETLNNATVTDPMPEGLNLTGVKVYRQTVDKNGKVVSVDKDHPLIEGKDYTKDGNVIKFINDYAKTNDSFQLVYETTVKDSAIPAAGGDVKFNNTATLKDDNTDEQSAKAETTMTYGKLIDKTFGKTDDDNYGTVYKWQIKYNYGNKNLPANSHVTDTLGNKNLEFIQDSIVVKTVSGKTLEKGKDYTVIFDGQSMKVNFTNGIDEAVNIDYKTKFNKIIDDDVKGDEAKLTNSVKTDTGYETGSEGTINTDGLVKEANIDYDKRKINWTITINKFKYEMANWYLEDTLSKNLTLDPDSIVLKEQGGKTLVKDIDYKVTMDGQKFKVEFLGDLKKDTDKTYVLTYTTDFARREGDLSNGASSHWQDHSGDNHTNTTEHKPNIKNEYKADATKGGAYNAQNKHITWTTKVNYTQDALKGAMITDPIIGNQDYVDGSAKLYEVKIIANGNVSRGAEVTNADIAYDSASKTVTAKLPDGNKAYDLVFETSLEGKVIDQSQYKNTATYKNGATYQKDVTATVNVKHGNVFVDKSGKQDPNNANYVTWAVTINPSQSTMSNVVITDTPSINQVLAEDSFAIYGTKVDQAGNITKDASVVLGKGKDYTVDIETNNEIGQQVATIKMNGTIDKAYIMEYKALIMPENNGENTLTNKISIKGDGQKEVEGNTEESTKVVVSIGTGEGSKSSVNIVKVDADNNKTPLKGAELELWSVDKDGKKQQIVRSGVTNKKGELKFGNLRATNYLLVETKAPAGYTISDELKNGKKIKLEADKEGQEVATLKIENAVPEISFNKVDIKGKALAGAVFAIKNEDSRYYNGLKADKTVKWAERGEISADTKTALTSDENGKVTVKGLPVGEYQLVELSAPDGYEKSDKTIDFEVVNKDGQIKLKDAIADVENEATQFVDIPIEKVWNDKDNQDGIRPVKVTVELHADGKASGKTVELNTENDWKASFKKLRKTDASTKEEIKYTVKEVDPDKNYKSDVTGTMTGGFKITNSYAPKKTEVSVKKAWDDKDNQDGVRPESIKVQLYAGDKKVGEEVELNAANEWTTTWKDLDLKDKGQTIDYTVKEVGETNGYKVEVTGNAKDGYTLTNSHTPATVDISGTKTWEDNDNQDGKRPKAITVRLLADGKEVDSKEVTAETNWTYEFTGLDKYKSGNEIRYTIQEVSVPEYSSEVEEFDVTNTHTPGKTSVNVVKAWDDADNQDGVRPDQIKVVLVADGVVTDQVKTLNAANHWQASFADLDEYKSGKKVTYEVQELAVEGYESVISGDASKGFVITNSHTPATVDISGTKTWEDNDNQDGKRPDVITVHLLQGTEVVKTVKVTADNDWKYEFKNMPKFENGEKIQYSVVEDKVEDYSSSIKGFDITNSHTPGKENVNVTKVWKDDDDKTGVRPDSITFKLLADGKETGKTLKLSAKSNWQGSFEDLDVYNNGKEINYTIEESQVKGYVSNIQKIGKTTTFVARNTLLPTKEKKPGPGGNKSGSDNKPSSSGRFPQTGETSDWFISMIGLLLIVTAGAIYLLKYKRKA</sequence>
<dbReference type="InterPro" id="IPR041033">
    <property type="entry name" value="SpaA_PFL_dom_1"/>
</dbReference>
<dbReference type="Pfam" id="PF17961">
    <property type="entry name" value="Big_8"/>
    <property type="match status" value="1"/>
</dbReference>
<dbReference type="InterPro" id="IPR019931">
    <property type="entry name" value="LPXTG_anchor"/>
</dbReference>
<evidence type="ECO:0000256" key="4">
    <source>
        <dbReference type="ARBA" id="ARBA00023088"/>
    </source>
</evidence>
<proteinExistence type="predicted"/>
<accession>A0AAW8TEK0</accession>